<keyword evidence="15" id="KW-1185">Reference proteome</keyword>
<keyword evidence="5 13" id="KW-0812">Transmembrane</keyword>
<comment type="similarity">
    <text evidence="3 10">Belongs to the membrane-bound acyltransferase family. Sterol o-acyltransferase subfamily.</text>
</comment>
<dbReference type="AlphaFoldDB" id="A0A8E0RXZ0"/>
<evidence type="ECO:0000256" key="4">
    <source>
        <dbReference type="ARBA" id="ARBA00022679"/>
    </source>
</evidence>
<name>A0A8E0RXZ0_9TREM</name>
<evidence type="ECO:0000313" key="14">
    <source>
        <dbReference type="EMBL" id="KAA0195930.1"/>
    </source>
</evidence>
<gene>
    <name evidence="14" type="ORF">FBUS_02833</name>
</gene>
<dbReference type="PIRSF" id="PIRSF000439">
    <property type="entry name" value="Oat_ACAT_DAG_ARE"/>
    <property type="match status" value="1"/>
</dbReference>
<dbReference type="UniPathway" id="UPA00230"/>
<evidence type="ECO:0000313" key="15">
    <source>
        <dbReference type="Proteomes" id="UP000728185"/>
    </source>
</evidence>
<dbReference type="OrthoDB" id="10039049at2759"/>
<dbReference type="Pfam" id="PF03062">
    <property type="entry name" value="MBOAT"/>
    <property type="match status" value="1"/>
</dbReference>
<evidence type="ECO:0000256" key="10">
    <source>
        <dbReference type="PIRNR" id="PIRNR000439"/>
    </source>
</evidence>
<comment type="subcellular location">
    <subcellularLocation>
        <location evidence="1 10">Endoplasmic reticulum membrane</location>
        <topology evidence="1 10">Multi-pass membrane protein</topology>
    </subcellularLocation>
</comment>
<comment type="caution">
    <text evidence="14">The sequence shown here is derived from an EMBL/GenBank/DDBJ whole genome shotgun (WGS) entry which is preliminary data.</text>
</comment>
<keyword evidence="4 10" id="KW-0808">Transferase</keyword>
<feature type="transmembrane region" description="Helical" evidence="13">
    <location>
        <begin position="537"/>
        <end position="555"/>
    </location>
</feature>
<comment type="pathway">
    <text evidence="2">Lipid metabolism.</text>
</comment>
<dbReference type="EMBL" id="LUCM01003346">
    <property type="protein sequence ID" value="KAA0195930.1"/>
    <property type="molecule type" value="Genomic_DNA"/>
</dbReference>
<evidence type="ECO:0000256" key="5">
    <source>
        <dbReference type="ARBA" id="ARBA00022692"/>
    </source>
</evidence>
<feature type="active site" evidence="11">
    <location>
        <position position="495"/>
    </location>
</feature>
<dbReference type="Proteomes" id="UP000728185">
    <property type="component" value="Unassembled WGS sequence"/>
</dbReference>
<dbReference type="InterPro" id="IPR004299">
    <property type="entry name" value="MBOAT_fam"/>
</dbReference>
<dbReference type="GO" id="GO:0005789">
    <property type="term" value="C:endoplasmic reticulum membrane"/>
    <property type="evidence" value="ECO:0007669"/>
    <property type="project" value="UniProtKB-SubCell"/>
</dbReference>
<reference evidence="14" key="1">
    <citation type="submission" date="2019-05" db="EMBL/GenBank/DDBJ databases">
        <title>Annotation for the trematode Fasciolopsis buski.</title>
        <authorList>
            <person name="Choi Y.-J."/>
        </authorList>
    </citation>
    <scope>NUCLEOTIDE SEQUENCE</scope>
    <source>
        <strain evidence="14">HT</strain>
        <tissue evidence="14">Whole worm</tissue>
    </source>
</reference>
<feature type="compositionally biased region" description="Polar residues" evidence="12">
    <location>
        <begin position="166"/>
        <end position="175"/>
    </location>
</feature>
<keyword evidence="6 10" id="KW-0256">Endoplasmic reticulum</keyword>
<keyword evidence="7 13" id="KW-1133">Transmembrane helix</keyword>
<organism evidence="14 15">
    <name type="scientific">Fasciolopsis buskii</name>
    <dbReference type="NCBI Taxonomy" id="27845"/>
    <lineage>
        <taxon>Eukaryota</taxon>
        <taxon>Metazoa</taxon>
        <taxon>Spiralia</taxon>
        <taxon>Lophotrochozoa</taxon>
        <taxon>Platyhelminthes</taxon>
        <taxon>Trematoda</taxon>
        <taxon>Digenea</taxon>
        <taxon>Plagiorchiida</taxon>
        <taxon>Echinostomata</taxon>
        <taxon>Echinostomatoidea</taxon>
        <taxon>Fasciolidae</taxon>
        <taxon>Fasciolopsis</taxon>
    </lineage>
</organism>
<protein>
    <recommendedName>
        <fullName evidence="10">O-acyltransferase</fullName>
    </recommendedName>
</protein>
<feature type="compositionally biased region" description="Low complexity" evidence="12">
    <location>
        <begin position="176"/>
        <end position="191"/>
    </location>
</feature>
<evidence type="ECO:0000256" key="3">
    <source>
        <dbReference type="ARBA" id="ARBA00009010"/>
    </source>
</evidence>
<feature type="transmembrane region" description="Helical" evidence="13">
    <location>
        <begin position="38"/>
        <end position="60"/>
    </location>
</feature>
<feature type="transmembrane region" description="Helical" evidence="13">
    <location>
        <begin position="72"/>
        <end position="93"/>
    </location>
</feature>
<feature type="transmembrane region" description="Helical" evidence="13">
    <location>
        <begin position="483"/>
        <end position="502"/>
    </location>
</feature>
<sequence length="565" mass="64663">MALSCPAVVLTFFGRSFILLHGTTRCTNGRKKTNRISFLSNFSVYFKGTNLFICVAWLVEHAVVRGKIGNRAAVFLCWGNLICVLAFPTATILSHDFNPLFSAPVLSVYTVLFLKLWSYGDVNRWCRKVQSEENDVFLSKIKGTGKREHTPSRPSAPVLAAAQNSRTETITNSGKATAVTDSASTAAPATSLEVPHGKLETEGGTLNQYLRRRQRSVSPLPSVKKDELSKSPLTGKRRSASPNPQKFQIFITARLNVMSLLLSQFEGRQRCFSNVVERNRPTRYSVGSTEQYTNLLDAIDHELHSSLFPGEMSEFGSLRYISYPQNIALSNMYYFIFAPTLCYELNFPRTSFIRKSFLLRRLFEVIFLSQLMLCFTQQWMIPTLKNSVAPIVESNFSQIVERCLKLAIPNHLIWLIFFYTVFHSLFNLIGELMRFGDRFFYSDWWNAETVPAFWSKWNIPVHRFARRHIYLPLIDCGLSRGQAGMVVFFISAVLHEFLISVPLKMPRMWAFLCMFSQMPYAHVVHRMFPHGGAWGNLAVWITLIIGQPLAMLFYFHDYYLAHYVI</sequence>
<evidence type="ECO:0000256" key="1">
    <source>
        <dbReference type="ARBA" id="ARBA00004477"/>
    </source>
</evidence>
<evidence type="ECO:0000256" key="9">
    <source>
        <dbReference type="ARBA" id="ARBA00023315"/>
    </source>
</evidence>
<dbReference type="GO" id="GO:0019432">
    <property type="term" value="P:triglyceride biosynthetic process"/>
    <property type="evidence" value="ECO:0007669"/>
    <property type="project" value="TreeGrafter"/>
</dbReference>
<evidence type="ECO:0000256" key="13">
    <source>
        <dbReference type="SAM" id="Phobius"/>
    </source>
</evidence>
<dbReference type="PANTHER" id="PTHR10408">
    <property type="entry name" value="STEROL O-ACYLTRANSFERASE"/>
    <property type="match status" value="1"/>
</dbReference>
<feature type="transmembrane region" description="Helical" evidence="13">
    <location>
        <begin position="99"/>
        <end position="118"/>
    </location>
</feature>
<dbReference type="InterPro" id="IPR014371">
    <property type="entry name" value="Oat_ACAT_DAG_ARE"/>
</dbReference>
<evidence type="ECO:0000256" key="11">
    <source>
        <dbReference type="PIRSR" id="PIRSR000439-1"/>
    </source>
</evidence>
<evidence type="ECO:0000256" key="2">
    <source>
        <dbReference type="ARBA" id="ARBA00005189"/>
    </source>
</evidence>
<evidence type="ECO:0000256" key="8">
    <source>
        <dbReference type="ARBA" id="ARBA00023136"/>
    </source>
</evidence>
<dbReference type="PANTHER" id="PTHR10408:SF7">
    <property type="entry name" value="DIACYLGLYCEROL O-ACYLTRANSFERASE 1"/>
    <property type="match status" value="1"/>
</dbReference>
<feature type="region of interest" description="Disordered" evidence="12">
    <location>
        <begin position="166"/>
        <end position="242"/>
    </location>
</feature>
<keyword evidence="9 10" id="KW-0012">Acyltransferase</keyword>
<evidence type="ECO:0000256" key="7">
    <source>
        <dbReference type="ARBA" id="ARBA00022989"/>
    </source>
</evidence>
<keyword evidence="8 10" id="KW-0472">Membrane</keyword>
<accession>A0A8E0RXZ0</accession>
<proteinExistence type="inferred from homology"/>
<dbReference type="GO" id="GO:0004144">
    <property type="term" value="F:diacylglycerol O-acyltransferase activity"/>
    <property type="evidence" value="ECO:0007669"/>
    <property type="project" value="UniProtKB-ARBA"/>
</dbReference>
<feature type="transmembrane region" description="Helical" evidence="13">
    <location>
        <begin position="412"/>
        <end position="430"/>
    </location>
</feature>
<evidence type="ECO:0000256" key="12">
    <source>
        <dbReference type="SAM" id="MobiDB-lite"/>
    </source>
</evidence>
<evidence type="ECO:0000256" key="6">
    <source>
        <dbReference type="ARBA" id="ARBA00022824"/>
    </source>
</evidence>